<dbReference type="AlphaFoldDB" id="L0KD82"/>
<keyword evidence="2 4" id="KW-0732">Signal</keyword>
<dbReference type="EMBL" id="CP003359">
    <property type="protein sequence ID" value="AGB42314.1"/>
    <property type="molecule type" value="Genomic_DNA"/>
</dbReference>
<dbReference type="PROSITE" id="PS51257">
    <property type="entry name" value="PROKAR_LIPOPROTEIN"/>
    <property type="match status" value="1"/>
</dbReference>
<dbReference type="STRING" id="748449.Halha_2440"/>
<dbReference type="GO" id="GO:0005829">
    <property type="term" value="C:cytosol"/>
    <property type="evidence" value="ECO:0007669"/>
    <property type="project" value="TreeGrafter"/>
</dbReference>
<dbReference type="InterPro" id="IPR024930">
    <property type="entry name" value="Skp_dom_sf"/>
</dbReference>
<dbReference type="SUPFAM" id="SSF111384">
    <property type="entry name" value="OmpH-like"/>
    <property type="match status" value="1"/>
</dbReference>
<dbReference type="KEGG" id="hhl:Halha_2440"/>
<protein>
    <submittedName>
        <fullName evidence="5">Outer membrane protein</fullName>
    </submittedName>
</protein>
<feature type="chain" id="PRO_5003944892" evidence="4">
    <location>
        <begin position="26"/>
        <end position="154"/>
    </location>
</feature>
<dbReference type="GO" id="GO:0050821">
    <property type="term" value="P:protein stabilization"/>
    <property type="evidence" value="ECO:0007669"/>
    <property type="project" value="TreeGrafter"/>
</dbReference>
<evidence type="ECO:0000256" key="2">
    <source>
        <dbReference type="ARBA" id="ARBA00022729"/>
    </source>
</evidence>
<name>L0KD82_HALHC</name>
<keyword evidence="3" id="KW-0175">Coiled coil</keyword>
<dbReference type="Pfam" id="PF03938">
    <property type="entry name" value="OmpH"/>
    <property type="match status" value="1"/>
</dbReference>
<comment type="similarity">
    <text evidence="1">Belongs to the Skp family.</text>
</comment>
<accession>L0KD82</accession>
<dbReference type="RefSeq" id="WP_015328028.1">
    <property type="nucleotide sequence ID" value="NC_019978.1"/>
</dbReference>
<gene>
    <name evidence="5" type="ordered locus">Halha_2440</name>
</gene>
<evidence type="ECO:0000313" key="6">
    <source>
        <dbReference type="Proteomes" id="UP000010880"/>
    </source>
</evidence>
<dbReference type="GO" id="GO:0051082">
    <property type="term" value="F:unfolded protein binding"/>
    <property type="evidence" value="ECO:0007669"/>
    <property type="project" value="InterPro"/>
</dbReference>
<sequence>MSQKIIKISLLGILVLGLLVGCAQQDTKPKVKIKTKIEKLKVAVVNKDKIWTKSKSAQEYQKKLNQEIKQLQQNYQKESKDLNQGEKVKKQQKLYLKINDLRAKLRDQFKNKIKQAIKEIAQEKDYDIVLDQTEVKYGGTNITDKVIKKLDSEK</sequence>
<proteinExistence type="inferred from homology"/>
<evidence type="ECO:0000256" key="4">
    <source>
        <dbReference type="SAM" id="SignalP"/>
    </source>
</evidence>
<feature type="coiled-coil region" evidence="3">
    <location>
        <begin position="54"/>
        <end position="126"/>
    </location>
</feature>
<dbReference type="PANTHER" id="PTHR35089:SF1">
    <property type="entry name" value="CHAPERONE PROTEIN SKP"/>
    <property type="match status" value="1"/>
</dbReference>
<dbReference type="Proteomes" id="UP000010880">
    <property type="component" value="Chromosome"/>
</dbReference>
<evidence type="ECO:0000256" key="3">
    <source>
        <dbReference type="SAM" id="Coils"/>
    </source>
</evidence>
<dbReference type="HOGENOM" id="CLU_1701800_0_0_9"/>
<dbReference type="InterPro" id="IPR005632">
    <property type="entry name" value="Chaperone_Skp"/>
</dbReference>
<evidence type="ECO:0000313" key="5">
    <source>
        <dbReference type="EMBL" id="AGB42314.1"/>
    </source>
</evidence>
<keyword evidence="6" id="KW-1185">Reference proteome</keyword>
<evidence type="ECO:0000256" key="1">
    <source>
        <dbReference type="ARBA" id="ARBA00009091"/>
    </source>
</evidence>
<dbReference type="Gene3D" id="3.30.910.20">
    <property type="entry name" value="Skp domain"/>
    <property type="match status" value="1"/>
</dbReference>
<dbReference type="SMART" id="SM00935">
    <property type="entry name" value="OmpH"/>
    <property type="match status" value="1"/>
</dbReference>
<dbReference type="eggNOG" id="COG2825">
    <property type="taxonomic scope" value="Bacteria"/>
</dbReference>
<dbReference type="PANTHER" id="PTHR35089">
    <property type="entry name" value="CHAPERONE PROTEIN SKP"/>
    <property type="match status" value="1"/>
</dbReference>
<dbReference type="OrthoDB" id="2112817at2"/>
<feature type="signal peptide" evidence="4">
    <location>
        <begin position="1"/>
        <end position="25"/>
    </location>
</feature>
<reference evidence="6" key="1">
    <citation type="submission" date="2012-02" db="EMBL/GenBank/DDBJ databases">
        <title>The complete genome of Halobacteroides halobius DSM 5150.</title>
        <authorList>
            <person name="Lucas S."/>
            <person name="Copeland A."/>
            <person name="Lapidus A."/>
            <person name="Glavina del Rio T."/>
            <person name="Dalin E."/>
            <person name="Tice H."/>
            <person name="Bruce D."/>
            <person name="Goodwin L."/>
            <person name="Pitluck S."/>
            <person name="Peters L."/>
            <person name="Mikhailova N."/>
            <person name="Gu W."/>
            <person name="Kyrpides N."/>
            <person name="Mavromatis K."/>
            <person name="Ivanova N."/>
            <person name="Brettin T."/>
            <person name="Detter J.C."/>
            <person name="Han C."/>
            <person name="Larimer F."/>
            <person name="Land M."/>
            <person name="Hauser L."/>
            <person name="Markowitz V."/>
            <person name="Cheng J.-F."/>
            <person name="Hugenholtz P."/>
            <person name="Woyke T."/>
            <person name="Wu D."/>
            <person name="Tindall B."/>
            <person name="Pomrenke H."/>
            <person name="Brambilla E."/>
            <person name="Klenk H.-P."/>
            <person name="Eisen J.A."/>
        </authorList>
    </citation>
    <scope>NUCLEOTIDE SEQUENCE [LARGE SCALE GENOMIC DNA]</scope>
    <source>
        <strain evidence="6">ATCC 35273 / DSM 5150 / MD-1</strain>
    </source>
</reference>
<organism evidence="5 6">
    <name type="scientific">Halobacteroides halobius (strain ATCC 35273 / DSM 5150 / MD-1)</name>
    <dbReference type="NCBI Taxonomy" id="748449"/>
    <lineage>
        <taxon>Bacteria</taxon>
        <taxon>Bacillati</taxon>
        <taxon>Bacillota</taxon>
        <taxon>Clostridia</taxon>
        <taxon>Halanaerobiales</taxon>
        <taxon>Halobacteroidaceae</taxon>
        <taxon>Halobacteroides</taxon>
    </lineage>
</organism>